<dbReference type="Gene3D" id="3.40.50.2300">
    <property type="match status" value="1"/>
</dbReference>
<dbReference type="GO" id="GO:0000160">
    <property type="term" value="P:phosphorelay signal transduction system"/>
    <property type="evidence" value="ECO:0007669"/>
    <property type="project" value="InterPro"/>
</dbReference>
<protein>
    <submittedName>
        <fullName evidence="7">Two-component system, response regulator YesN</fullName>
    </submittedName>
</protein>
<dbReference type="Gene3D" id="1.10.10.60">
    <property type="entry name" value="Homeodomain-like"/>
    <property type="match status" value="2"/>
</dbReference>
<proteinExistence type="predicted"/>
<dbReference type="PROSITE" id="PS50110">
    <property type="entry name" value="RESPONSE_REGULATORY"/>
    <property type="match status" value="1"/>
</dbReference>
<feature type="domain" description="HTH araC/xylS-type" evidence="5">
    <location>
        <begin position="432"/>
        <end position="530"/>
    </location>
</feature>
<feature type="modified residue" description="4-aspartylphosphate" evidence="4">
    <location>
        <position position="55"/>
    </location>
</feature>
<sequence length="533" mass="60591">MLQALIVDDEPSHVHGLVKHIPWTKLGYTTPLTAESGEEAIPILEAGRIDVLITDVSMPGMNGIELAAEAKLIHPDIQILVISGYNEFEFAQEAIEVGAKGYVLKPLKLSEIERKLTAFRQTIESITQINEQTVKLKEIVSDSQGMLKDTFIFDILEEEPMEEEALRSWCQLLNLPNRPTEGIQLITAVLDNYSDSAAGNAQSKLMLGSALLQSASVALQDFGNLLVSKVRPDQVVVILVNPPIDKRSSIDKQMKFVQEYMHNSNGVSVTVGISRPGFDWRELNQIFREVNFTIADARQSGSGQLVYVGSTEQKAFEDFRMHENMLPQLLMLAESDDPVLLVDKVEQSFKDLERRGHTLAYIQSLSISLLGELSRKVWQDTEEINFLNKRAWHRLLDCKTTDMMKDIVIDYIRSAVMLVRKERTLQQHHLISRIVSYMEDQLSNSMTVKQLADRFHLSAGHLSVLFKKETGLTISDFVKNLRMKKAKEMLQDPSIKIYEVAERVGFQTPAYFTYQFKKNEGCTPQEYRDRFYV</sequence>
<dbReference type="PANTHER" id="PTHR43280">
    <property type="entry name" value="ARAC-FAMILY TRANSCRIPTIONAL REGULATOR"/>
    <property type="match status" value="1"/>
</dbReference>
<evidence type="ECO:0000256" key="4">
    <source>
        <dbReference type="PROSITE-ProRule" id="PRU00169"/>
    </source>
</evidence>
<keyword evidence="3" id="KW-0804">Transcription</keyword>
<keyword evidence="4" id="KW-0597">Phosphoprotein</keyword>
<dbReference type="STRING" id="1045775.SAMN05216378_3426"/>
<dbReference type="Proteomes" id="UP000198855">
    <property type="component" value="Unassembled WGS sequence"/>
</dbReference>
<evidence type="ECO:0000256" key="2">
    <source>
        <dbReference type="ARBA" id="ARBA00023125"/>
    </source>
</evidence>
<dbReference type="PROSITE" id="PS00041">
    <property type="entry name" value="HTH_ARAC_FAMILY_1"/>
    <property type="match status" value="1"/>
</dbReference>
<dbReference type="RefSeq" id="WP_091187282.1">
    <property type="nucleotide sequence ID" value="NZ_FOMT01000003.1"/>
</dbReference>
<dbReference type="InterPro" id="IPR001789">
    <property type="entry name" value="Sig_transdc_resp-reg_receiver"/>
</dbReference>
<evidence type="ECO:0000259" key="5">
    <source>
        <dbReference type="PROSITE" id="PS01124"/>
    </source>
</evidence>
<dbReference type="GO" id="GO:0043565">
    <property type="term" value="F:sequence-specific DNA binding"/>
    <property type="evidence" value="ECO:0007669"/>
    <property type="project" value="InterPro"/>
</dbReference>
<dbReference type="InterPro" id="IPR009057">
    <property type="entry name" value="Homeodomain-like_sf"/>
</dbReference>
<accession>A0A1I2B9A6</accession>
<dbReference type="EMBL" id="FOMT01000003">
    <property type="protein sequence ID" value="SFE52721.1"/>
    <property type="molecule type" value="Genomic_DNA"/>
</dbReference>
<dbReference type="InterPro" id="IPR018060">
    <property type="entry name" value="HTH_AraC"/>
</dbReference>
<dbReference type="CDD" id="cd17536">
    <property type="entry name" value="REC_YesN-like"/>
    <property type="match status" value="1"/>
</dbReference>
<evidence type="ECO:0000256" key="3">
    <source>
        <dbReference type="ARBA" id="ARBA00023163"/>
    </source>
</evidence>
<name>A0A1I2B9A6_9BACL</name>
<dbReference type="AlphaFoldDB" id="A0A1I2B9A6"/>
<evidence type="ECO:0000256" key="1">
    <source>
        <dbReference type="ARBA" id="ARBA00023015"/>
    </source>
</evidence>
<dbReference type="InterPro" id="IPR020449">
    <property type="entry name" value="Tscrpt_reg_AraC-type_HTH"/>
</dbReference>
<dbReference type="GO" id="GO:0003700">
    <property type="term" value="F:DNA-binding transcription factor activity"/>
    <property type="evidence" value="ECO:0007669"/>
    <property type="project" value="InterPro"/>
</dbReference>
<dbReference type="InterPro" id="IPR011006">
    <property type="entry name" value="CheY-like_superfamily"/>
</dbReference>
<dbReference type="SUPFAM" id="SSF52172">
    <property type="entry name" value="CheY-like"/>
    <property type="match status" value="1"/>
</dbReference>
<dbReference type="SMART" id="SM00448">
    <property type="entry name" value="REC"/>
    <property type="match status" value="1"/>
</dbReference>
<dbReference type="Pfam" id="PF12833">
    <property type="entry name" value="HTH_18"/>
    <property type="match status" value="1"/>
</dbReference>
<dbReference type="OrthoDB" id="2493654at2"/>
<feature type="domain" description="Response regulatory" evidence="6">
    <location>
        <begin position="3"/>
        <end position="120"/>
    </location>
</feature>
<keyword evidence="1" id="KW-0805">Transcription regulation</keyword>
<organism evidence="7 8">
    <name type="scientific">Paenibacillus catalpae</name>
    <dbReference type="NCBI Taxonomy" id="1045775"/>
    <lineage>
        <taxon>Bacteria</taxon>
        <taxon>Bacillati</taxon>
        <taxon>Bacillota</taxon>
        <taxon>Bacilli</taxon>
        <taxon>Bacillales</taxon>
        <taxon>Paenibacillaceae</taxon>
        <taxon>Paenibacillus</taxon>
    </lineage>
</organism>
<dbReference type="Pfam" id="PF00072">
    <property type="entry name" value="Response_reg"/>
    <property type="match status" value="1"/>
</dbReference>
<dbReference type="PANTHER" id="PTHR43280:SF10">
    <property type="entry name" value="REGULATORY PROTEIN POCR"/>
    <property type="match status" value="1"/>
</dbReference>
<dbReference type="SUPFAM" id="SSF46689">
    <property type="entry name" value="Homeodomain-like"/>
    <property type="match status" value="2"/>
</dbReference>
<evidence type="ECO:0000313" key="8">
    <source>
        <dbReference type="Proteomes" id="UP000198855"/>
    </source>
</evidence>
<keyword evidence="2" id="KW-0238">DNA-binding</keyword>
<dbReference type="PROSITE" id="PS01124">
    <property type="entry name" value="HTH_ARAC_FAMILY_2"/>
    <property type="match status" value="1"/>
</dbReference>
<gene>
    <name evidence="7" type="ORF">SAMN05216378_3426</name>
</gene>
<dbReference type="PRINTS" id="PR00032">
    <property type="entry name" value="HTHARAC"/>
</dbReference>
<dbReference type="SMART" id="SM00342">
    <property type="entry name" value="HTH_ARAC"/>
    <property type="match status" value="1"/>
</dbReference>
<keyword evidence="8" id="KW-1185">Reference proteome</keyword>
<evidence type="ECO:0000313" key="7">
    <source>
        <dbReference type="EMBL" id="SFE52721.1"/>
    </source>
</evidence>
<reference evidence="8" key="1">
    <citation type="submission" date="2016-10" db="EMBL/GenBank/DDBJ databases">
        <authorList>
            <person name="Varghese N."/>
            <person name="Submissions S."/>
        </authorList>
    </citation>
    <scope>NUCLEOTIDE SEQUENCE [LARGE SCALE GENOMIC DNA]</scope>
    <source>
        <strain evidence="8">CGMCC 1.10784</strain>
    </source>
</reference>
<evidence type="ECO:0000259" key="6">
    <source>
        <dbReference type="PROSITE" id="PS50110"/>
    </source>
</evidence>
<dbReference type="InterPro" id="IPR018062">
    <property type="entry name" value="HTH_AraC-typ_CS"/>
</dbReference>